<organism evidence="1 2">
    <name type="scientific">Chondromyces apiculatus DSM 436</name>
    <dbReference type="NCBI Taxonomy" id="1192034"/>
    <lineage>
        <taxon>Bacteria</taxon>
        <taxon>Pseudomonadati</taxon>
        <taxon>Myxococcota</taxon>
        <taxon>Polyangia</taxon>
        <taxon>Polyangiales</taxon>
        <taxon>Polyangiaceae</taxon>
        <taxon>Chondromyces</taxon>
    </lineage>
</organism>
<reference evidence="1 2" key="1">
    <citation type="submission" date="2013-05" db="EMBL/GenBank/DDBJ databases">
        <title>Genome assembly of Chondromyces apiculatus DSM 436.</title>
        <authorList>
            <person name="Sharma G."/>
            <person name="Khatri I."/>
            <person name="Kaur C."/>
            <person name="Mayilraj S."/>
            <person name="Subramanian S."/>
        </authorList>
    </citation>
    <scope>NUCLEOTIDE SEQUENCE [LARGE SCALE GENOMIC DNA]</scope>
    <source>
        <strain evidence="1 2">DSM 436</strain>
    </source>
</reference>
<evidence type="ECO:0000313" key="1">
    <source>
        <dbReference type="EMBL" id="EYF01532.1"/>
    </source>
</evidence>
<name>A0A017SXR6_9BACT</name>
<proteinExistence type="predicted"/>
<dbReference type="STRING" id="1192034.CAP_8093"/>
<dbReference type="AlphaFoldDB" id="A0A017SXR6"/>
<accession>A0A017SXR6</accession>
<evidence type="ECO:0000313" key="2">
    <source>
        <dbReference type="Proteomes" id="UP000019678"/>
    </source>
</evidence>
<gene>
    <name evidence="1" type="ORF">CAP_8093</name>
</gene>
<keyword evidence="2" id="KW-1185">Reference proteome</keyword>
<dbReference type="Proteomes" id="UP000019678">
    <property type="component" value="Unassembled WGS sequence"/>
</dbReference>
<protein>
    <submittedName>
        <fullName evidence="1">Uncharacterized protein</fullName>
    </submittedName>
</protein>
<comment type="caution">
    <text evidence="1">The sequence shown here is derived from an EMBL/GenBank/DDBJ whole genome shotgun (WGS) entry which is preliminary data.</text>
</comment>
<dbReference type="EMBL" id="ASRX01000079">
    <property type="protein sequence ID" value="EYF01532.1"/>
    <property type="molecule type" value="Genomic_DNA"/>
</dbReference>
<sequence length="115" mass="12310">MWAVLAVLGAAGMGAVLGGCDGGHRFPVCRSDSDCAANEAAPICFDLRCVRCRYDTDCQDGQICSPASECVGLSSKPRPSDEAGAPNWDPSNWQECAAECKEEACLERCSERFKQ</sequence>
<dbReference type="RefSeq" id="WP_044249222.1">
    <property type="nucleotide sequence ID" value="NZ_ASRX01000079.1"/>
</dbReference>